<evidence type="ECO:0000256" key="1">
    <source>
        <dbReference type="ARBA" id="ARBA00022723"/>
    </source>
</evidence>
<protein>
    <recommendedName>
        <fullName evidence="6">SAM dependent carboxyl methyltransferase</fullName>
    </recommendedName>
</protein>
<dbReference type="Pfam" id="PF03492">
    <property type="entry name" value="Methyltransf_7"/>
    <property type="match status" value="1"/>
</dbReference>
<dbReference type="InterPro" id="IPR029063">
    <property type="entry name" value="SAM-dependent_MTases_sf"/>
</dbReference>
<dbReference type="Gene3D" id="1.10.1200.270">
    <property type="entry name" value="Methyltransferase, alpha-helical capping domain"/>
    <property type="match status" value="1"/>
</dbReference>
<sequence length="374" mass="40528">MRKPPAGPQDSKTPVPHATTTGMTGQGFYDANSAPQWRAIEAVLPWIDEAVADMPVPSGVASLADFGCSEGRNSIAVMQRAVSACRARTGGPIQTLHCDLPTNDFSKLFLGLRPEGRSVFGDDAVFSAAVGGSMFDQLLPPRSVSLATTFNAIGFLSTKPVPALPGYLLPNGPSRRGGNGHVSDADRAVFARQAKDDVAAFLKARAAELVSGGKLLVQVFGCTDEARTCDGIYDVLNDAVLDHVASGEITQQTYEAYYQPVYFRQLQELVAPVQDSAFGVSDLYRLDRAEAYEVSVPFNDAFAQTGDLEVYARDYVNFFRAFTEAVLVQALPMTDGRAALVDRIYDRARDRLIANKDQYPFRYAAMAMLLTRTA</sequence>
<evidence type="ECO:0000313" key="5">
    <source>
        <dbReference type="Proteomes" id="UP001553161"/>
    </source>
</evidence>
<dbReference type="InterPro" id="IPR042086">
    <property type="entry name" value="MeTrfase_capping"/>
</dbReference>
<proteinExistence type="predicted"/>
<dbReference type="InterPro" id="IPR005299">
    <property type="entry name" value="MeTrfase_7"/>
</dbReference>
<dbReference type="SUPFAM" id="SSF53335">
    <property type="entry name" value="S-adenosyl-L-methionine-dependent methyltransferases"/>
    <property type="match status" value="1"/>
</dbReference>
<keyword evidence="5" id="KW-1185">Reference proteome</keyword>
<evidence type="ECO:0000256" key="3">
    <source>
        <dbReference type="SAM" id="MobiDB-lite"/>
    </source>
</evidence>
<evidence type="ECO:0000256" key="2">
    <source>
        <dbReference type="ARBA" id="ARBA00022842"/>
    </source>
</evidence>
<dbReference type="PANTHER" id="PTHR31009">
    <property type="entry name" value="S-ADENOSYL-L-METHIONINE:CARBOXYL METHYLTRANSFERASE FAMILY PROTEIN"/>
    <property type="match status" value="1"/>
</dbReference>
<name>A0ABV3L389_9RHOB</name>
<reference evidence="4 5" key="1">
    <citation type="submission" date="2024-07" db="EMBL/GenBank/DDBJ databases">
        <authorList>
            <person name="Kang M."/>
        </authorList>
    </citation>
    <scope>NUCLEOTIDE SEQUENCE [LARGE SCALE GENOMIC DNA]</scope>
    <source>
        <strain evidence="4 5">DFM31</strain>
    </source>
</reference>
<dbReference type="Proteomes" id="UP001553161">
    <property type="component" value="Unassembled WGS sequence"/>
</dbReference>
<dbReference type="EMBL" id="JBFBVU010000003">
    <property type="protein sequence ID" value="MEV8466029.1"/>
    <property type="molecule type" value="Genomic_DNA"/>
</dbReference>
<dbReference type="Gene3D" id="3.40.50.150">
    <property type="entry name" value="Vaccinia Virus protein VP39"/>
    <property type="match status" value="1"/>
</dbReference>
<evidence type="ECO:0000313" key="4">
    <source>
        <dbReference type="EMBL" id="MEV8466029.1"/>
    </source>
</evidence>
<keyword evidence="2" id="KW-0460">Magnesium</keyword>
<feature type="region of interest" description="Disordered" evidence="3">
    <location>
        <begin position="1"/>
        <end position="27"/>
    </location>
</feature>
<accession>A0ABV3L389</accession>
<evidence type="ECO:0008006" key="6">
    <source>
        <dbReference type="Google" id="ProtNLM"/>
    </source>
</evidence>
<organism evidence="4 5">
    <name type="scientific">Meridianimarinicoccus marinus</name>
    <dbReference type="NCBI Taxonomy" id="3231483"/>
    <lineage>
        <taxon>Bacteria</taxon>
        <taxon>Pseudomonadati</taxon>
        <taxon>Pseudomonadota</taxon>
        <taxon>Alphaproteobacteria</taxon>
        <taxon>Rhodobacterales</taxon>
        <taxon>Paracoccaceae</taxon>
        <taxon>Meridianimarinicoccus</taxon>
    </lineage>
</organism>
<dbReference type="RefSeq" id="WP_366191838.1">
    <property type="nucleotide sequence ID" value="NZ_JBFBVU010000003.1"/>
</dbReference>
<keyword evidence="1" id="KW-0479">Metal-binding</keyword>
<comment type="caution">
    <text evidence="4">The sequence shown here is derived from an EMBL/GenBank/DDBJ whole genome shotgun (WGS) entry which is preliminary data.</text>
</comment>
<gene>
    <name evidence="4" type="ORF">AB0T83_04425</name>
</gene>